<dbReference type="EMBL" id="JAAIUW010000001">
    <property type="protein sequence ID" value="KAF7844055.1"/>
    <property type="molecule type" value="Genomic_DNA"/>
</dbReference>
<proteinExistence type="predicted"/>
<evidence type="ECO:0000313" key="3">
    <source>
        <dbReference type="Proteomes" id="UP000634136"/>
    </source>
</evidence>
<organism evidence="2 3">
    <name type="scientific">Senna tora</name>
    <dbReference type="NCBI Taxonomy" id="362788"/>
    <lineage>
        <taxon>Eukaryota</taxon>
        <taxon>Viridiplantae</taxon>
        <taxon>Streptophyta</taxon>
        <taxon>Embryophyta</taxon>
        <taxon>Tracheophyta</taxon>
        <taxon>Spermatophyta</taxon>
        <taxon>Magnoliopsida</taxon>
        <taxon>eudicotyledons</taxon>
        <taxon>Gunneridae</taxon>
        <taxon>Pentapetalae</taxon>
        <taxon>rosids</taxon>
        <taxon>fabids</taxon>
        <taxon>Fabales</taxon>
        <taxon>Fabaceae</taxon>
        <taxon>Caesalpinioideae</taxon>
        <taxon>Cassia clade</taxon>
        <taxon>Senna</taxon>
    </lineage>
</organism>
<feature type="compositionally biased region" description="Basic and acidic residues" evidence="1">
    <location>
        <begin position="22"/>
        <end position="39"/>
    </location>
</feature>
<feature type="region of interest" description="Disordered" evidence="1">
    <location>
        <begin position="1"/>
        <end position="39"/>
    </location>
</feature>
<protein>
    <submittedName>
        <fullName evidence="2">Uncharacterized protein</fullName>
    </submittedName>
</protein>
<dbReference type="Proteomes" id="UP000634136">
    <property type="component" value="Unassembled WGS sequence"/>
</dbReference>
<accession>A0A834XGL5</accession>
<keyword evidence="3" id="KW-1185">Reference proteome</keyword>
<comment type="caution">
    <text evidence="2">The sequence shown here is derived from an EMBL/GenBank/DDBJ whole genome shotgun (WGS) entry which is preliminary data.</text>
</comment>
<sequence>MADEGSPESSKTCRKMGPIRDSSAERGVGKGGRDDLGSMKAERKMINGIDGGRRWVLITRACLRHCSSSSLSQLIEEKHWKNYEKG</sequence>
<evidence type="ECO:0000256" key="1">
    <source>
        <dbReference type="SAM" id="MobiDB-lite"/>
    </source>
</evidence>
<evidence type="ECO:0000313" key="2">
    <source>
        <dbReference type="EMBL" id="KAF7844055.1"/>
    </source>
</evidence>
<gene>
    <name evidence="2" type="ORF">G2W53_000960</name>
</gene>
<name>A0A834XGL5_9FABA</name>
<reference evidence="2" key="1">
    <citation type="submission" date="2020-09" db="EMBL/GenBank/DDBJ databases">
        <title>Genome-Enabled Discovery of Anthraquinone Biosynthesis in Senna tora.</title>
        <authorList>
            <person name="Kang S.-H."/>
            <person name="Pandey R.P."/>
            <person name="Lee C.-M."/>
            <person name="Sim J.-S."/>
            <person name="Jeong J.-T."/>
            <person name="Choi B.-S."/>
            <person name="Jung M."/>
            <person name="Ginzburg D."/>
            <person name="Zhao K."/>
            <person name="Won S.Y."/>
            <person name="Oh T.-J."/>
            <person name="Yu Y."/>
            <person name="Kim N.-H."/>
            <person name="Lee O.R."/>
            <person name="Lee T.-H."/>
            <person name="Bashyal P."/>
            <person name="Kim T.-S."/>
            <person name="Lee W.-H."/>
            <person name="Kawkins C."/>
            <person name="Kim C.-K."/>
            <person name="Kim J.S."/>
            <person name="Ahn B.O."/>
            <person name="Rhee S.Y."/>
            <person name="Sohng J.K."/>
        </authorList>
    </citation>
    <scope>NUCLEOTIDE SEQUENCE</scope>
    <source>
        <tissue evidence="2">Leaf</tissue>
    </source>
</reference>
<dbReference type="AlphaFoldDB" id="A0A834XGL5"/>